<dbReference type="OrthoDB" id="5444719at2"/>
<keyword evidence="2" id="KW-1185">Reference proteome</keyword>
<sequence>MATPIVQVNRLNRNQGPFKEVERLFCFIGQGETGRGSLHMVNTDTDLDAVLGKGESVLKTQVEAAKVNAGQNWNACVFVLDGVLTWKEAVDYVMEQQSVEGFVIVDPVTKSTDIEAMQTKQAAVMAEYMRPTLFLAAFRKLDPAADTWAIYTEAAIALLTGLRADTVSVVPYLWGHELGTYAGRLASHAVTVADSPMRVATGNLLGEWSKKPQDKLGRPVDRSILKALADARYSVPWWYPDYEGMYWTDGHLLDVSGGDYQVIENLRVVQKAMRRVYPLTVSRIADRRLNSTPASVASNESYFMRPLFEMAKAVEILGEVFPGEIEPPKDGDIVISWPTKNKVEVYMAVRPYNSPKSITCNLLLDLKNYA</sequence>
<organism evidence="1 2">
    <name type="scientific">Halodesulfovibrio marinisediminis DSM 17456</name>
    <dbReference type="NCBI Taxonomy" id="1121457"/>
    <lineage>
        <taxon>Bacteria</taxon>
        <taxon>Pseudomonadati</taxon>
        <taxon>Thermodesulfobacteriota</taxon>
        <taxon>Desulfovibrionia</taxon>
        <taxon>Desulfovibrionales</taxon>
        <taxon>Desulfovibrionaceae</taxon>
        <taxon>Halodesulfovibrio</taxon>
    </lineage>
</organism>
<reference evidence="2" key="1">
    <citation type="submission" date="2016-11" db="EMBL/GenBank/DDBJ databases">
        <authorList>
            <person name="Varghese N."/>
            <person name="Submissions S."/>
        </authorList>
    </citation>
    <scope>NUCLEOTIDE SEQUENCE [LARGE SCALE GENOMIC DNA]</scope>
    <source>
        <strain evidence="2">DSM 17456</strain>
    </source>
</reference>
<dbReference type="InterPro" id="IPR019694">
    <property type="entry name" value="Phage_HP1_Orf23"/>
</dbReference>
<evidence type="ECO:0000313" key="2">
    <source>
        <dbReference type="Proteomes" id="UP000184694"/>
    </source>
</evidence>
<dbReference type="RefSeq" id="WP_074215262.1">
    <property type="nucleotide sequence ID" value="NZ_FSRG01000003.1"/>
</dbReference>
<dbReference type="EMBL" id="FSRG01000003">
    <property type="protein sequence ID" value="SIN72761.1"/>
    <property type="molecule type" value="Genomic_DNA"/>
</dbReference>
<proteinExistence type="predicted"/>
<accession>A0A1N6DPM3</accession>
<name>A0A1N6DPM3_9BACT</name>
<dbReference type="Proteomes" id="UP000184694">
    <property type="component" value="Unassembled WGS sequence"/>
</dbReference>
<evidence type="ECO:0000313" key="1">
    <source>
        <dbReference type="EMBL" id="SIN72761.1"/>
    </source>
</evidence>
<gene>
    <name evidence="1" type="ORF">SAMN02745161_0374</name>
</gene>
<dbReference type="Pfam" id="PF10758">
    <property type="entry name" value="DUF2586"/>
    <property type="match status" value="1"/>
</dbReference>
<protein>
    <submittedName>
        <fullName evidence="1">Uncharacterized protein</fullName>
    </submittedName>
</protein>
<dbReference type="STRING" id="1121457.SAMN02745161_0374"/>
<dbReference type="AlphaFoldDB" id="A0A1N6DPM3"/>